<feature type="domain" description="Calcineurin-like phosphoesterase" evidence="6">
    <location>
        <begin position="56"/>
        <end position="292"/>
    </location>
</feature>
<feature type="transmembrane region" description="Helical" evidence="5">
    <location>
        <begin position="367"/>
        <end position="388"/>
    </location>
</feature>
<evidence type="ECO:0000256" key="3">
    <source>
        <dbReference type="ARBA" id="ARBA00022989"/>
    </source>
</evidence>
<keyword evidence="3 5" id="KW-1133">Transmembrane helix</keyword>
<keyword evidence="4 5" id="KW-0472">Membrane</keyword>
<dbReference type="SUPFAM" id="SSF56300">
    <property type="entry name" value="Metallo-dependent phosphatases"/>
    <property type="match status" value="1"/>
</dbReference>
<proteinExistence type="predicted"/>
<evidence type="ECO:0000313" key="7">
    <source>
        <dbReference type="EMBL" id="TFK23915.1"/>
    </source>
</evidence>
<dbReference type="Pfam" id="PF00149">
    <property type="entry name" value="Metallophos"/>
    <property type="match status" value="1"/>
</dbReference>
<dbReference type="GO" id="GO:0005783">
    <property type="term" value="C:endoplasmic reticulum"/>
    <property type="evidence" value="ECO:0007669"/>
    <property type="project" value="TreeGrafter"/>
</dbReference>
<dbReference type="InterPro" id="IPR029052">
    <property type="entry name" value="Metallo-depent_PP-like"/>
</dbReference>
<protein>
    <submittedName>
        <fullName evidence="7">Metallo-dependent phosphatase</fullName>
    </submittedName>
</protein>
<dbReference type="InterPro" id="IPR033308">
    <property type="entry name" value="PGAP5/Cdc1/Ted1"/>
</dbReference>
<evidence type="ECO:0000256" key="2">
    <source>
        <dbReference type="ARBA" id="ARBA00022692"/>
    </source>
</evidence>
<dbReference type="GO" id="GO:0016020">
    <property type="term" value="C:membrane"/>
    <property type="evidence" value="ECO:0007669"/>
    <property type="project" value="UniProtKB-SubCell"/>
</dbReference>
<accession>A0A5C3KUM1</accession>
<sequence>MPIIARGRIIVTLLSVVWICTVCWFEYFVFVKKGEACSWPDSKFAPPTNNDKPHHLLVIADPQILDRHSYVDRNAFMSWLTQLIVDTNLRKNWWVGLSKKPDSVVFVGDLMDRGREDMPDAEYNAYVRRFKRIFNSKPSIPTYYATGNHDVGLGHGETFSPKRYDRYKANFGPLNYQIQLANHTLVFIDAPGYVDEESELNTHPIPENPKHRVGGTYEFIENFKKGKDPVILFSHIPLYRPDGNGCGFLRERGAIRPGNGLGYQNLLSKQATLKLLETFQPDLILSGDDHDYCRYEHFVSSTPERPNAPNAKEISIKSLSIAMGIKRPGFQLVSLAPPDLRKPAFQHKSLNDSPCFLPDQLGIYLRIYIPLTVITIGILLMSNLCCWTSRRTSMRLTRGRRSSNLDIPLPLPVSAGVEKFETPITLRTRPWLSPFVFCAVPRTQRRNALVNFLLDFRDTALYPISVFVLTFWWFM</sequence>
<keyword evidence="8" id="KW-1185">Reference proteome</keyword>
<evidence type="ECO:0000259" key="6">
    <source>
        <dbReference type="Pfam" id="PF00149"/>
    </source>
</evidence>
<feature type="transmembrane region" description="Helical" evidence="5">
    <location>
        <begin position="9"/>
        <end position="30"/>
    </location>
</feature>
<feature type="transmembrane region" description="Helical" evidence="5">
    <location>
        <begin position="452"/>
        <end position="474"/>
    </location>
</feature>
<dbReference type="GO" id="GO:0016787">
    <property type="term" value="F:hydrolase activity"/>
    <property type="evidence" value="ECO:0007669"/>
    <property type="project" value="InterPro"/>
</dbReference>
<comment type="subcellular location">
    <subcellularLocation>
        <location evidence="1">Membrane</location>
        <topology evidence="1">Multi-pass membrane protein</topology>
    </subcellularLocation>
</comment>
<reference evidence="7 8" key="1">
    <citation type="journal article" date="2019" name="Nat. Ecol. Evol.">
        <title>Megaphylogeny resolves global patterns of mushroom evolution.</title>
        <authorList>
            <person name="Varga T."/>
            <person name="Krizsan K."/>
            <person name="Foldi C."/>
            <person name="Dima B."/>
            <person name="Sanchez-Garcia M."/>
            <person name="Sanchez-Ramirez S."/>
            <person name="Szollosi G.J."/>
            <person name="Szarkandi J.G."/>
            <person name="Papp V."/>
            <person name="Albert L."/>
            <person name="Andreopoulos W."/>
            <person name="Angelini C."/>
            <person name="Antonin V."/>
            <person name="Barry K.W."/>
            <person name="Bougher N.L."/>
            <person name="Buchanan P."/>
            <person name="Buyck B."/>
            <person name="Bense V."/>
            <person name="Catcheside P."/>
            <person name="Chovatia M."/>
            <person name="Cooper J."/>
            <person name="Damon W."/>
            <person name="Desjardin D."/>
            <person name="Finy P."/>
            <person name="Geml J."/>
            <person name="Haridas S."/>
            <person name="Hughes K."/>
            <person name="Justo A."/>
            <person name="Karasinski D."/>
            <person name="Kautmanova I."/>
            <person name="Kiss B."/>
            <person name="Kocsube S."/>
            <person name="Kotiranta H."/>
            <person name="LaButti K.M."/>
            <person name="Lechner B.E."/>
            <person name="Liimatainen K."/>
            <person name="Lipzen A."/>
            <person name="Lukacs Z."/>
            <person name="Mihaltcheva S."/>
            <person name="Morgado L.N."/>
            <person name="Niskanen T."/>
            <person name="Noordeloos M.E."/>
            <person name="Ohm R.A."/>
            <person name="Ortiz-Santana B."/>
            <person name="Ovrebo C."/>
            <person name="Racz N."/>
            <person name="Riley R."/>
            <person name="Savchenko A."/>
            <person name="Shiryaev A."/>
            <person name="Soop K."/>
            <person name="Spirin V."/>
            <person name="Szebenyi C."/>
            <person name="Tomsovsky M."/>
            <person name="Tulloss R.E."/>
            <person name="Uehling J."/>
            <person name="Grigoriev I.V."/>
            <person name="Vagvolgyi C."/>
            <person name="Papp T."/>
            <person name="Martin F.M."/>
            <person name="Miettinen O."/>
            <person name="Hibbett D.S."/>
            <person name="Nagy L.G."/>
        </authorList>
    </citation>
    <scope>NUCLEOTIDE SEQUENCE [LARGE SCALE GENOMIC DNA]</scope>
    <source>
        <strain evidence="7 8">CBS 121175</strain>
    </source>
</reference>
<dbReference type="PANTHER" id="PTHR13315">
    <property type="entry name" value="METALLO PHOSPHOESTERASE RELATED"/>
    <property type="match status" value="1"/>
</dbReference>
<evidence type="ECO:0000256" key="5">
    <source>
        <dbReference type="SAM" id="Phobius"/>
    </source>
</evidence>
<name>A0A5C3KUM1_COPMA</name>
<dbReference type="STRING" id="230819.A0A5C3KUM1"/>
<dbReference type="AlphaFoldDB" id="A0A5C3KUM1"/>
<evidence type="ECO:0000313" key="8">
    <source>
        <dbReference type="Proteomes" id="UP000307440"/>
    </source>
</evidence>
<evidence type="ECO:0000256" key="1">
    <source>
        <dbReference type="ARBA" id="ARBA00004141"/>
    </source>
</evidence>
<dbReference type="Gene3D" id="3.60.21.10">
    <property type="match status" value="1"/>
</dbReference>
<organism evidence="7 8">
    <name type="scientific">Coprinopsis marcescibilis</name>
    <name type="common">Agaric fungus</name>
    <name type="synonym">Psathyrella marcescibilis</name>
    <dbReference type="NCBI Taxonomy" id="230819"/>
    <lineage>
        <taxon>Eukaryota</taxon>
        <taxon>Fungi</taxon>
        <taxon>Dikarya</taxon>
        <taxon>Basidiomycota</taxon>
        <taxon>Agaricomycotina</taxon>
        <taxon>Agaricomycetes</taxon>
        <taxon>Agaricomycetidae</taxon>
        <taxon>Agaricales</taxon>
        <taxon>Agaricineae</taxon>
        <taxon>Psathyrellaceae</taxon>
        <taxon>Coprinopsis</taxon>
    </lineage>
</organism>
<dbReference type="InterPro" id="IPR004843">
    <property type="entry name" value="Calcineurin-like_PHP"/>
</dbReference>
<keyword evidence="2 5" id="KW-0812">Transmembrane</keyword>
<dbReference type="EMBL" id="ML210209">
    <property type="protein sequence ID" value="TFK23915.1"/>
    <property type="molecule type" value="Genomic_DNA"/>
</dbReference>
<gene>
    <name evidence="7" type="ORF">FA15DRAFT_687673</name>
</gene>
<dbReference type="Proteomes" id="UP000307440">
    <property type="component" value="Unassembled WGS sequence"/>
</dbReference>
<dbReference type="PANTHER" id="PTHR13315:SF4">
    <property type="entry name" value="METALLOPHOSPHOESTERASE, ISOFORM E"/>
    <property type="match status" value="1"/>
</dbReference>
<evidence type="ECO:0000256" key="4">
    <source>
        <dbReference type="ARBA" id="ARBA00023136"/>
    </source>
</evidence>
<dbReference type="GO" id="GO:0006506">
    <property type="term" value="P:GPI anchor biosynthetic process"/>
    <property type="evidence" value="ECO:0007669"/>
    <property type="project" value="InterPro"/>
</dbReference>
<dbReference type="OrthoDB" id="5977743at2759"/>